<organism evidence="1">
    <name type="scientific">Rhizophora mucronata</name>
    <name type="common">Asiatic mangrove</name>
    <dbReference type="NCBI Taxonomy" id="61149"/>
    <lineage>
        <taxon>Eukaryota</taxon>
        <taxon>Viridiplantae</taxon>
        <taxon>Streptophyta</taxon>
        <taxon>Embryophyta</taxon>
        <taxon>Tracheophyta</taxon>
        <taxon>Spermatophyta</taxon>
        <taxon>Magnoliopsida</taxon>
        <taxon>eudicotyledons</taxon>
        <taxon>Gunneridae</taxon>
        <taxon>Pentapetalae</taxon>
        <taxon>rosids</taxon>
        <taxon>fabids</taxon>
        <taxon>Malpighiales</taxon>
        <taxon>Rhizophoraceae</taxon>
        <taxon>Rhizophora</taxon>
    </lineage>
</organism>
<dbReference type="EMBL" id="GGEC01030218">
    <property type="protein sequence ID" value="MBX10702.1"/>
    <property type="molecule type" value="Transcribed_RNA"/>
</dbReference>
<reference evidence="1" key="1">
    <citation type="submission" date="2018-02" db="EMBL/GenBank/DDBJ databases">
        <title>Rhizophora mucronata_Transcriptome.</title>
        <authorList>
            <person name="Meera S.P."/>
            <person name="Sreeshan A."/>
            <person name="Augustine A."/>
        </authorList>
    </citation>
    <scope>NUCLEOTIDE SEQUENCE</scope>
    <source>
        <tissue evidence="1">Leaf</tissue>
    </source>
</reference>
<accession>A0A2P2KYA5</accession>
<dbReference type="AlphaFoldDB" id="A0A2P2KYA5"/>
<proteinExistence type="predicted"/>
<protein>
    <submittedName>
        <fullName evidence="1">Peroxiredoxin Qic</fullName>
    </submittedName>
</protein>
<name>A0A2P2KYA5_RHIMU</name>
<sequence>MPNESYLSLYNFPQLFSISPLKSLRHLCRDGATRVNWLFQAHFTSPAIHSYLRRGILLITKLMVDVSFCNYQSMKLTFSQEVSVEFRI</sequence>
<evidence type="ECO:0000313" key="1">
    <source>
        <dbReference type="EMBL" id="MBX10702.1"/>
    </source>
</evidence>